<gene>
    <name evidence="1" type="ORF">F2P81_026374</name>
</gene>
<dbReference type="AlphaFoldDB" id="A0A6A4RHP5"/>
<sequence length="82" mass="9222">MCVSGEPVYEACLTKVEKVLYRKVMKASEAADVEFYAFSYYYDRAVDVGVIGNTINQSVNQSMFDSSYLNSLTGTIDTHEEE</sequence>
<name>A0A6A4RHP5_SCOMX</name>
<evidence type="ECO:0000313" key="2">
    <source>
        <dbReference type="Proteomes" id="UP000438429"/>
    </source>
</evidence>
<protein>
    <submittedName>
        <fullName evidence="1">Uncharacterized protein</fullName>
    </submittedName>
</protein>
<evidence type="ECO:0000313" key="1">
    <source>
        <dbReference type="EMBL" id="KAF0021373.1"/>
    </source>
</evidence>
<comment type="caution">
    <text evidence="1">The sequence shown here is derived from an EMBL/GenBank/DDBJ whole genome shotgun (WGS) entry which is preliminary data.</text>
</comment>
<accession>A0A6A4RHP5</accession>
<reference evidence="1 2" key="1">
    <citation type="submission" date="2019-06" db="EMBL/GenBank/DDBJ databases">
        <title>Draft genomes of female and male turbot (Scophthalmus maximus).</title>
        <authorList>
            <person name="Xu H."/>
            <person name="Xu X.-W."/>
            <person name="Shao C."/>
            <person name="Chen S."/>
        </authorList>
    </citation>
    <scope>NUCLEOTIDE SEQUENCE [LARGE SCALE GENOMIC DNA]</scope>
    <source>
        <strain evidence="1">Ysfricsl-2016a</strain>
        <tissue evidence="1">Blood</tissue>
    </source>
</reference>
<dbReference type="Proteomes" id="UP000438429">
    <property type="component" value="Unassembled WGS sequence"/>
</dbReference>
<proteinExistence type="predicted"/>
<organism evidence="1 2">
    <name type="scientific">Scophthalmus maximus</name>
    <name type="common">Turbot</name>
    <name type="synonym">Psetta maxima</name>
    <dbReference type="NCBI Taxonomy" id="52904"/>
    <lineage>
        <taxon>Eukaryota</taxon>
        <taxon>Metazoa</taxon>
        <taxon>Chordata</taxon>
        <taxon>Craniata</taxon>
        <taxon>Vertebrata</taxon>
        <taxon>Euteleostomi</taxon>
        <taxon>Actinopterygii</taxon>
        <taxon>Neopterygii</taxon>
        <taxon>Teleostei</taxon>
        <taxon>Neoteleostei</taxon>
        <taxon>Acanthomorphata</taxon>
        <taxon>Carangaria</taxon>
        <taxon>Pleuronectiformes</taxon>
        <taxon>Pleuronectoidei</taxon>
        <taxon>Scophthalmidae</taxon>
        <taxon>Scophthalmus</taxon>
    </lineage>
</organism>
<dbReference type="EMBL" id="VEVO01012221">
    <property type="protein sequence ID" value="KAF0021373.1"/>
    <property type="molecule type" value="Genomic_DNA"/>
</dbReference>